<evidence type="ECO:0008006" key="4">
    <source>
        <dbReference type="Google" id="ProtNLM"/>
    </source>
</evidence>
<dbReference type="EMBL" id="BAAFGK010000005">
    <property type="protein sequence ID" value="GAB0058953.1"/>
    <property type="molecule type" value="Genomic_DNA"/>
</dbReference>
<reference evidence="2 3" key="2">
    <citation type="submission" date="2024-09" db="EMBL/GenBank/DDBJ databases">
        <title>Draft genome sequence of Candidatus Magnetaquicoccaceae bacterium FCR-1.</title>
        <authorList>
            <person name="Shimoshige H."/>
            <person name="Shimamura S."/>
            <person name="Taoka A."/>
            <person name="Kobayashi H."/>
            <person name="Maekawa T."/>
        </authorList>
    </citation>
    <scope>NUCLEOTIDE SEQUENCE [LARGE SCALE GENOMIC DNA]</scope>
    <source>
        <strain evidence="2 3">FCR-1</strain>
    </source>
</reference>
<keyword evidence="3" id="KW-1185">Reference proteome</keyword>
<accession>A0ABQ0CDH3</accession>
<comment type="caution">
    <text evidence="2">The sequence shown here is derived from an EMBL/GenBank/DDBJ whole genome shotgun (WGS) entry which is preliminary data.</text>
</comment>
<dbReference type="Proteomes" id="UP001628193">
    <property type="component" value="Unassembled WGS sequence"/>
</dbReference>
<reference evidence="2 3" key="1">
    <citation type="submission" date="2024-05" db="EMBL/GenBank/DDBJ databases">
        <authorList>
            <consortium name="Candidatus Magnetaquicoccaceae bacterium FCR-1 genome sequencing consortium"/>
            <person name="Shimoshige H."/>
            <person name="Shimamura S."/>
            <person name="Taoka A."/>
            <person name="Kobayashi H."/>
            <person name="Maekawa T."/>
        </authorList>
    </citation>
    <scope>NUCLEOTIDE SEQUENCE [LARGE SCALE GENOMIC DNA]</scope>
    <source>
        <strain evidence="2 3">FCR-1</strain>
    </source>
</reference>
<evidence type="ECO:0000313" key="3">
    <source>
        <dbReference type="Proteomes" id="UP001628193"/>
    </source>
</evidence>
<evidence type="ECO:0000313" key="2">
    <source>
        <dbReference type="EMBL" id="GAB0058953.1"/>
    </source>
</evidence>
<dbReference type="Pfam" id="PF05258">
    <property type="entry name" value="DciA"/>
    <property type="match status" value="1"/>
</dbReference>
<name>A0ABQ0CDH3_9PROT</name>
<dbReference type="PANTHER" id="PTHR36456:SF1">
    <property type="entry name" value="UPF0232 PROTEIN SCO3875"/>
    <property type="match status" value="1"/>
</dbReference>
<organism evidence="2 3">
    <name type="scientific">Candidatus Magnetaquiglobus chichijimensis</name>
    <dbReference type="NCBI Taxonomy" id="3141448"/>
    <lineage>
        <taxon>Bacteria</taxon>
        <taxon>Pseudomonadati</taxon>
        <taxon>Pseudomonadota</taxon>
        <taxon>Magnetococcia</taxon>
        <taxon>Magnetococcales</taxon>
        <taxon>Candidatus Magnetaquicoccaceae</taxon>
        <taxon>Candidatus Magnetaquiglobus</taxon>
    </lineage>
</organism>
<gene>
    <name evidence="2" type="ORF">SIID45300_03313</name>
</gene>
<dbReference type="InterPro" id="IPR007922">
    <property type="entry name" value="DciA-like"/>
</dbReference>
<feature type="region of interest" description="Disordered" evidence="1">
    <location>
        <begin position="108"/>
        <end position="129"/>
    </location>
</feature>
<feature type="compositionally biased region" description="Pro residues" evidence="1">
    <location>
        <begin position="115"/>
        <end position="124"/>
    </location>
</feature>
<dbReference type="PANTHER" id="PTHR36456">
    <property type="entry name" value="UPF0232 PROTEIN SCO3875"/>
    <property type="match status" value="1"/>
</dbReference>
<proteinExistence type="predicted"/>
<protein>
    <recommendedName>
        <fullName evidence="4">DUF721 domain-containing protein</fullName>
    </recommendedName>
</protein>
<evidence type="ECO:0000256" key="1">
    <source>
        <dbReference type="SAM" id="MobiDB-lite"/>
    </source>
</evidence>
<sequence>MTQVSASDDEPTASGPLAGLVQAVAGRLLDHPRGKATQLARLWRQLVGPQLARHTEPVRLMNGELTVRVDSSAWLSELNFLAPDILLRFQEQLPAGTLKKFRFKQESLKFTPAPRSKPPPPREPPLPEELERAERLCAPITDPRLKETVRAFLLADMGTKRREGRRN</sequence>